<accession>A0A0S3QSI3</accession>
<proteinExistence type="predicted"/>
<evidence type="ECO:0000313" key="1">
    <source>
        <dbReference type="EMBL" id="BAT71299.1"/>
    </source>
</evidence>
<dbReference type="Proteomes" id="UP000063234">
    <property type="component" value="Chromosome"/>
</dbReference>
<evidence type="ECO:0008006" key="3">
    <source>
        <dbReference type="Google" id="ProtNLM"/>
    </source>
</evidence>
<organism evidence="1 2">
    <name type="scientific">Thermosulfidibacter takaii (strain DSM 17441 / JCM 13301 / NBRC 103674 / ABI70S6)</name>
    <dbReference type="NCBI Taxonomy" id="1298851"/>
    <lineage>
        <taxon>Bacteria</taxon>
        <taxon>Pseudomonadati</taxon>
        <taxon>Thermosulfidibacterota</taxon>
        <taxon>Thermosulfidibacteria</taxon>
        <taxon>Thermosulfidibacterales</taxon>
        <taxon>Thermosulfidibacteraceae</taxon>
    </lineage>
</organism>
<gene>
    <name evidence="1" type="ORF">TST_0492</name>
</gene>
<dbReference type="STRING" id="1298851.TST_0492"/>
<dbReference type="AlphaFoldDB" id="A0A0S3QSI3"/>
<name>A0A0S3QSI3_THET7</name>
<dbReference type="KEGG" id="ttk:TST_0492"/>
<dbReference type="RefSeq" id="WP_068549221.1">
    <property type="nucleotide sequence ID" value="NZ_AP013035.1"/>
</dbReference>
<sequence length="712" mass="80141">MSVTQAVASKKALVLAFQDAIPGLVQQVVKVLEGDYSCTIKEVCEIEDAVAATLSFLSELSLQKRKRQRAIVVVSDDQNTLEDFMRFAAHYINKDTTLSGKVLLSYVNPSSLIGLQEKELHLALLEQIYSNRQAIVYSEEADAFVKTTEEGWGCSSEALYYIGRNGTPQPISDFGCRILTETQIFSDLNHKQPSSILLEIELRKDGKTETITVPSTKLDSLNSWLPPRYTLHDIPRCERRFILCLKSVSYKIHGVRVEKKFSTTGWHRQGDEWIFVHTKDPAFYANTPSPLPYEILPEEELAKYSNETLKETLLTFLSCHARAATFGLLASAAFAPLIPFAMRFTHCDHAVMLLGATGSLKTSLVKLGLCLFGRDFVQSPVVSLEATGNAVNTALVVYSCLPFVLDDVRPPSTTQERRHLTEKLQTILRLYSQRSEKSRANADGSLKAIRGIYSYLWVTGETLPAQMQSIRNRCITFIVQQKDADLKKFSQLQSNSHLLNALGSVFICSLRKRLNEVGSDTFTAELKEAWDSIESVSGLDLRLQGALRCLRLGLNLFLGCLADRNILSVVEAQKLSEEGYNHLLLAFMEHQKAVSSCSPLQKFLETLQELIAEGEVRYYNTEVTEDRPYRSLGVWEVRRRKGFVAIPVRLVSIANQRLYRIGSVYIDRESLELELRGRLGTPKVVTTSSPPWNKSAREKVYLVPKDWLTCEE</sequence>
<dbReference type="EMBL" id="AP013035">
    <property type="protein sequence ID" value="BAT71299.1"/>
    <property type="molecule type" value="Genomic_DNA"/>
</dbReference>
<protein>
    <recommendedName>
        <fullName evidence="3">DUF927 domain-containing protein</fullName>
    </recommendedName>
</protein>
<evidence type="ECO:0000313" key="2">
    <source>
        <dbReference type="Proteomes" id="UP000063234"/>
    </source>
</evidence>
<dbReference type="OrthoDB" id="25220at2"/>
<keyword evidence="2" id="KW-1185">Reference proteome</keyword>
<dbReference type="PATRIC" id="fig|1298851.3.peg.509"/>
<reference evidence="2" key="1">
    <citation type="journal article" date="2018" name="Science">
        <title>A primordial and reversible TCA cycle in a facultatively chemolithoautotrophic thermophile.</title>
        <authorList>
            <person name="Nunoura T."/>
            <person name="Chikaraishi Y."/>
            <person name="Izaki R."/>
            <person name="Suwa T."/>
            <person name="Sato T."/>
            <person name="Harada T."/>
            <person name="Mori K."/>
            <person name="Kato Y."/>
            <person name="Miyazaki M."/>
            <person name="Shimamura S."/>
            <person name="Yanagawa K."/>
            <person name="Shuto A."/>
            <person name="Ohkouchi N."/>
            <person name="Fujita N."/>
            <person name="Takaki Y."/>
            <person name="Atomi H."/>
            <person name="Takai K."/>
        </authorList>
    </citation>
    <scope>NUCLEOTIDE SEQUENCE [LARGE SCALE GENOMIC DNA]</scope>
    <source>
        <strain evidence="2">DSM 17441 / JCM 13301 / NBRC 103674 / ABI70S6</strain>
    </source>
</reference>